<keyword evidence="2" id="KW-0694">RNA-binding</keyword>
<dbReference type="GO" id="GO:0004518">
    <property type="term" value="F:nuclease activity"/>
    <property type="evidence" value="ECO:0007669"/>
    <property type="project" value="UniProtKB-KW"/>
</dbReference>
<comment type="cofactor">
    <cofactor evidence="2">
        <name>a divalent metal cation</name>
        <dbReference type="ChEBI" id="CHEBI:60240"/>
    </cofactor>
</comment>
<dbReference type="Pfam" id="PF08652">
    <property type="entry name" value="RAI1"/>
    <property type="match status" value="1"/>
</dbReference>
<comment type="subcellular location">
    <subcellularLocation>
        <location evidence="2">Nucleus</location>
    </subcellularLocation>
</comment>
<keyword evidence="2" id="KW-0378">Hydrolase</keyword>
<evidence type="ECO:0000256" key="2">
    <source>
        <dbReference type="RuleBase" id="RU367113"/>
    </source>
</evidence>
<evidence type="ECO:0000313" key="6">
    <source>
        <dbReference type="Proteomes" id="UP001054889"/>
    </source>
</evidence>
<keyword evidence="6" id="KW-1185">Reference proteome</keyword>
<dbReference type="PANTHER" id="PTHR12395:SF9">
    <property type="entry name" value="DECAPPING AND EXORIBONUCLEASE PROTEIN"/>
    <property type="match status" value="1"/>
</dbReference>
<dbReference type="Proteomes" id="UP001054889">
    <property type="component" value="Unassembled WGS sequence"/>
</dbReference>
<dbReference type="GO" id="GO:0034353">
    <property type="term" value="F:mRNA 5'-diphosphatase activity"/>
    <property type="evidence" value="ECO:0007669"/>
    <property type="project" value="TreeGrafter"/>
</dbReference>
<feature type="compositionally biased region" description="Gly residues" evidence="3">
    <location>
        <begin position="16"/>
        <end position="25"/>
    </location>
</feature>
<dbReference type="InterPro" id="IPR013961">
    <property type="entry name" value="RAI1"/>
</dbReference>
<feature type="region of interest" description="Disordered" evidence="3">
    <location>
        <begin position="1"/>
        <end position="36"/>
    </location>
</feature>
<dbReference type="InterPro" id="IPR039039">
    <property type="entry name" value="RAI1-like_fam"/>
</dbReference>
<name>A0AAV5BQL5_ELECO</name>
<sequence>MVVLPAVRNTNNHSRGGFGGQGGRGPPLLPRPGGHPGRHNFGYGRFGNGRNVEGFVSEMKLNKSEETLSRKPVAFQEVQSITICVSSFDFCFVLYLQILATAYLREPWKMGVHKRGGVVYLDVHKLPERPKSEMERRRCYWGYSFESLATENGEDGRGIDANVEFCSVIKTKLGAHRIIMGAEMDCCDATDDGRRFYVELKTSRELEYHTVEAYEKEKLLRFWIQSFLAGVPYVVVGFR</sequence>
<organism evidence="5 6">
    <name type="scientific">Eleusine coracana subsp. coracana</name>
    <dbReference type="NCBI Taxonomy" id="191504"/>
    <lineage>
        <taxon>Eukaryota</taxon>
        <taxon>Viridiplantae</taxon>
        <taxon>Streptophyta</taxon>
        <taxon>Embryophyta</taxon>
        <taxon>Tracheophyta</taxon>
        <taxon>Spermatophyta</taxon>
        <taxon>Magnoliopsida</taxon>
        <taxon>Liliopsida</taxon>
        <taxon>Poales</taxon>
        <taxon>Poaceae</taxon>
        <taxon>PACMAD clade</taxon>
        <taxon>Chloridoideae</taxon>
        <taxon>Cynodonteae</taxon>
        <taxon>Eleusininae</taxon>
        <taxon>Eleusine</taxon>
    </lineage>
</organism>
<accession>A0AAV5BQL5</accession>
<dbReference type="GO" id="GO:0000166">
    <property type="term" value="F:nucleotide binding"/>
    <property type="evidence" value="ECO:0007669"/>
    <property type="project" value="UniProtKB-KW"/>
</dbReference>
<evidence type="ECO:0000259" key="4">
    <source>
        <dbReference type="Pfam" id="PF08652"/>
    </source>
</evidence>
<dbReference type="EC" id="3.6.1.-" evidence="2"/>
<dbReference type="EMBL" id="BQKI01000002">
    <property type="protein sequence ID" value="GJM88476.1"/>
    <property type="molecule type" value="Genomic_DNA"/>
</dbReference>
<reference evidence="5" key="2">
    <citation type="submission" date="2021-12" db="EMBL/GenBank/DDBJ databases">
        <title>Resequencing data analysis of finger millet.</title>
        <authorList>
            <person name="Hatakeyama M."/>
            <person name="Aluri S."/>
            <person name="Balachadran M.T."/>
            <person name="Sivarajan S.R."/>
            <person name="Poveda L."/>
            <person name="Shimizu-Inatsugi R."/>
            <person name="Schlapbach R."/>
            <person name="Sreeman S.M."/>
            <person name="Shimizu K.K."/>
        </authorList>
    </citation>
    <scope>NUCLEOTIDE SEQUENCE</scope>
</reference>
<comment type="similarity">
    <text evidence="1 2">Belongs to the DXO/Dom3Z family.</text>
</comment>
<dbReference type="GO" id="GO:0110155">
    <property type="term" value="P:NAD-cap decapping"/>
    <property type="evidence" value="ECO:0007669"/>
    <property type="project" value="TreeGrafter"/>
</dbReference>
<keyword evidence="2" id="KW-0547">Nucleotide-binding</keyword>
<proteinExistence type="inferred from homology"/>
<dbReference type="GO" id="GO:0003723">
    <property type="term" value="F:RNA binding"/>
    <property type="evidence" value="ECO:0007669"/>
    <property type="project" value="UniProtKB-KW"/>
</dbReference>
<dbReference type="GO" id="GO:0005829">
    <property type="term" value="C:cytosol"/>
    <property type="evidence" value="ECO:0007669"/>
    <property type="project" value="TreeGrafter"/>
</dbReference>
<keyword evidence="2" id="KW-0540">Nuclease</keyword>
<evidence type="ECO:0000313" key="5">
    <source>
        <dbReference type="EMBL" id="GJM88476.1"/>
    </source>
</evidence>
<evidence type="ECO:0000256" key="1">
    <source>
        <dbReference type="ARBA" id="ARBA00006562"/>
    </source>
</evidence>
<dbReference type="GO" id="GO:0000956">
    <property type="term" value="P:nuclear-transcribed mRNA catabolic process"/>
    <property type="evidence" value="ECO:0007669"/>
    <property type="project" value="TreeGrafter"/>
</dbReference>
<dbReference type="GO" id="GO:0005634">
    <property type="term" value="C:nucleus"/>
    <property type="evidence" value="ECO:0007669"/>
    <property type="project" value="UniProtKB-SubCell"/>
</dbReference>
<dbReference type="GO" id="GO:0046872">
    <property type="term" value="F:metal ion binding"/>
    <property type="evidence" value="ECO:0007669"/>
    <property type="project" value="UniProtKB-KW"/>
</dbReference>
<dbReference type="PANTHER" id="PTHR12395">
    <property type="entry name" value="DOM-3 RELATED"/>
    <property type="match status" value="1"/>
</dbReference>
<gene>
    <name evidence="5" type="primary">ga04545</name>
    <name evidence="5" type="ORF">PR202_ga04545</name>
</gene>
<keyword evidence="2" id="KW-0479">Metal-binding</keyword>
<evidence type="ECO:0000256" key="3">
    <source>
        <dbReference type="SAM" id="MobiDB-lite"/>
    </source>
</evidence>
<comment type="caution">
    <text evidence="5">The sequence shown here is derived from an EMBL/GenBank/DDBJ whole genome shotgun (WGS) entry which is preliminary data.</text>
</comment>
<comment type="function">
    <text evidence="2">Decapping enzyme for NAD-capped RNAs: specifically hydrolyzes the nicotinamide adenine dinucleotide (NAD) cap from a subset of RNAs by removing the entire NAD moiety from the 5'-end of an NAD-capped RNA.</text>
</comment>
<reference evidence="5" key="1">
    <citation type="journal article" date="2018" name="DNA Res.">
        <title>Multiple hybrid de novo genome assembly of finger millet, an orphan allotetraploid crop.</title>
        <authorList>
            <person name="Hatakeyama M."/>
            <person name="Aluri S."/>
            <person name="Balachadran M.T."/>
            <person name="Sivarajan S.R."/>
            <person name="Patrignani A."/>
            <person name="Gruter S."/>
            <person name="Poveda L."/>
            <person name="Shimizu-Inatsugi R."/>
            <person name="Baeten J."/>
            <person name="Francoijs K.J."/>
            <person name="Nataraja K.N."/>
            <person name="Reddy Y.A.N."/>
            <person name="Phadnis S."/>
            <person name="Ravikumar R.L."/>
            <person name="Schlapbach R."/>
            <person name="Sreeman S.M."/>
            <person name="Shimizu K.K."/>
        </authorList>
    </citation>
    <scope>NUCLEOTIDE SEQUENCE</scope>
</reference>
<dbReference type="AlphaFoldDB" id="A0AAV5BQL5"/>
<feature type="domain" description="RAI1-like" evidence="4">
    <location>
        <begin position="97"/>
        <end position="239"/>
    </location>
</feature>
<protein>
    <recommendedName>
        <fullName evidence="2">Decapping nuclease</fullName>
        <ecNumber evidence="2">3.6.1.-</ecNumber>
    </recommendedName>
</protein>
<keyword evidence="2" id="KW-0539">Nucleus</keyword>